<organism evidence="3 4">
    <name type="scientific">Brettanomyces naardenensis</name>
    <name type="common">Yeast</name>
    <dbReference type="NCBI Taxonomy" id="13370"/>
    <lineage>
        <taxon>Eukaryota</taxon>
        <taxon>Fungi</taxon>
        <taxon>Dikarya</taxon>
        <taxon>Ascomycota</taxon>
        <taxon>Saccharomycotina</taxon>
        <taxon>Pichiomycetes</taxon>
        <taxon>Pichiales</taxon>
        <taxon>Pichiaceae</taxon>
        <taxon>Brettanomyces</taxon>
    </lineage>
</organism>
<dbReference type="OrthoDB" id="6359943at2759"/>
<dbReference type="InterPro" id="IPR011333">
    <property type="entry name" value="SKP1/BTB/POZ_sf"/>
</dbReference>
<protein>
    <submittedName>
        <fullName evidence="3">DEKNAAC100125</fullName>
    </submittedName>
</protein>
<keyword evidence="4" id="KW-1185">Reference proteome</keyword>
<evidence type="ECO:0000313" key="4">
    <source>
        <dbReference type="Proteomes" id="UP000290900"/>
    </source>
</evidence>
<feature type="region of interest" description="Disordered" evidence="1">
    <location>
        <begin position="133"/>
        <end position="183"/>
    </location>
</feature>
<dbReference type="InParanoid" id="A0A448YGA4"/>
<dbReference type="STRING" id="13370.A0A448YGA4"/>
<reference evidence="3 4" key="1">
    <citation type="submission" date="2018-12" db="EMBL/GenBank/DDBJ databases">
        <authorList>
            <person name="Tiukova I."/>
            <person name="Dainat J."/>
        </authorList>
    </citation>
    <scope>NUCLEOTIDE SEQUENCE [LARGE SCALE GENOMIC DNA]</scope>
</reference>
<dbReference type="PANTHER" id="PTHR47369">
    <property type="entry name" value="BTB/POZ DOMAIN-CONTAINING PROTEIN"/>
    <property type="match status" value="1"/>
</dbReference>
<evidence type="ECO:0000259" key="2">
    <source>
        <dbReference type="PROSITE" id="PS50097"/>
    </source>
</evidence>
<accession>A0A448YGA4</accession>
<feature type="domain" description="BTB" evidence="2">
    <location>
        <begin position="99"/>
        <end position="128"/>
    </location>
</feature>
<dbReference type="EMBL" id="CAACVR010000001">
    <property type="protein sequence ID" value="VEU19974.1"/>
    <property type="molecule type" value="Genomic_DNA"/>
</dbReference>
<name>A0A448YGA4_BRENA</name>
<feature type="compositionally biased region" description="Basic and acidic residues" evidence="1">
    <location>
        <begin position="147"/>
        <end position="174"/>
    </location>
</feature>
<sequence>MEERRIRRTPGNLSSYYTSGDFTTGGRVGNQHSGISSSSVSSNHNLTSPALSDSGIIATAADEDDIIQDTVTTCPYGCCKTESTSEYIFKRGFLEGAYSDVIIRAFGNTYRLHRLFLDKSDYFRSLFSWTKRQEDQADEEDEEDEKDDNRNRNEENKEGDPKDTSIDSQSDRSNSRKGRLPEYGLKFDGDPRYTQASFELAIARLYGAINIKEENKIPYNMIAIGQYLAISEVVCTATDYIVRHTDMSNISENLRFATLNNYGSASERIIQNGKGILCTDGWECGPDKWDGIPVCVIAEVVGKDYFFVPTEWDRCIFIIKLLERRLASKIDDEESVKPLKEVLNTKIHYCHLPPEQLQELELLYDINGDHYIDPQVLHNALWKAVQIQRMVLTAPDSPQLENIVTSPVEPTSECPWYKVPGKDDTTSGLPAELDDMLYSSNPGVCNHGTARGQEDGKSTQGHQYPTREEKLYNWTRIPSFRFSVSFANVSDLVTDKRVYAKTFWYAGSYWNLYLQKNHIPSKSTYQVGVYLHRANSSSPTPSPKNGLINPDIYVDNPNYQSMPTRYGRGDRVDEMRYPRRSMASSASSTLQISALDQTELKENVTDESLTSFSELSISDSHHPSRIRNVNQAQKVVGGIGSSLPNYEDHRSSIRVYFVIFTPSRRLKPTITSFLSVPNDFSKSQSWGWKSNSMCVFNEDGTFPQGHNPHLKFMIVLGNV</sequence>
<dbReference type="AlphaFoldDB" id="A0A448YGA4"/>
<dbReference type="PANTHER" id="PTHR47369:SF1">
    <property type="entry name" value="BTB_POZ DOMAIN-CONTAINING PROTEIN"/>
    <property type="match status" value="1"/>
</dbReference>
<dbReference type="InterPro" id="IPR000210">
    <property type="entry name" value="BTB/POZ_dom"/>
</dbReference>
<feature type="compositionally biased region" description="Acidic residues" evidence="1">
    <location>
        <begin position="136"/>
        <end position="146"/>
    </location>
</feature>
<dbReference type="PROSITE" id="PS50097">
    <property type="entry name" value="BTB"/>
    <property type="match status" value="1"/>
</dbReference>
<proteinExistence type="predicted"/>
<dbReference type="Proteomes" id="UP000290900">
    <property type="component" value="Unassembled WGS sequence"/>
</dbReference>
<evidence type="ECO:0000256" key="1">
    <source>
        <dbReference type="SAM" id="MobiDB-lite"/>
    </source>
</evidence>
<gene>
    <name evidence="3" type="ORF">BRENAR_LOCUS709</name>
</gene>
<dbReference type="Gene3D" id="3.30.710.10">
    <property type="entry name" value="Potassium Channel Kv1.1, Chain A"/>
    <property type="match status" value="1"/>
</dbReference>
<evidence type="ECO:0000313" key="3">
    <source>
        <dbReference type="EMBL" id="VEU19974.1"/>
    </source>
</evidence>